<dbReference type="AlphaFoldDB" id="A0A382B6Q5"/>
<organism evidence="2">
    <name type="scientific">marine metagenome</name>
    <dbReference type="NCBI Taxonomy" id="408172"/>
    <lineage>
        <taxon>unclassified sequences</taxon>
        <taxon>metagenomes</taxon>
        <taxon>ecological metagenomes</taxon>
    </lineage>
</organism>
<feature type="domain" description="UspA" evidence="1">
    <location>
        <begin position="179"/>
        <end position="298"/>
    </location>
</feature>
<accession>A0A382B6Q5</accession>
<evidence type="ECO:0000259" key="1">
    <source>
        <dbReference type="Pfam" id="PF00582"/>
    </source>
</evidence>
<dbReference type="InterPro" id="IPR006016">
    <property type="entry name" value="UspA"/>
</dbReference>
<dbReference type="SUPFAM" id="SSF52402">
    <property type="entry name" value="Adenine nucleotide alpha hydrolases-like"/>
    <property type="match status" value="1"/>
</dbReference>
<reference evidence="2" key="1">
    <citation type="submission" date="2018-05" db="EMBL/GenBank/DDBJ databases">
        <authorList>
            <person name="Lanie J.A."/>
            <person name="Ng W.-L."/>
            <person name="Kazmierczak K.M."/>
            <person name="Andrzejewski T.M."/>
            <person name="Davidsen T.M."/>
            <person name="Wayne K.J."/>
            <person name="Tettelin H."/>
            <person name="Glass J.I."/>
            <person name="Rusch D."/>
            <person name="Podicherti R."/>
            <person name="Tsui H.-C.T."/>
            <person name="Winkler M.E."/>
        </authorList>
    </citation>
    <scope>NUCLEOTIDE SEQUENCE</scope>
</reference>
<name>A0A382B6Q5_9ZZZZ</name>
<protein>
    <recommendedName>
        <fullName evidence="1">UspA domain-containing protein</fullName>
    </recommendedName>
</protein>
<proteinExistence type="predicted"/>
<gene>
    <name evidence="2" type="ORF">METZ01_LOCUS162045</name>
</gene>
<dbReference type="CDD" id="cd00293">
    <property type="entry name" value="USP-like"/>
    <property type="match status" value="1"/>
</dbReference>
<dbReference type="Gene3D" id="3.40.50.12370">
    <property type="match status" value="1"/>
</dbReference>
<evidence type="ECO:0000313" key="2">
    <source>
        <dbReference type="EMBL" id="SVB09191.1"/>
    </source>
</evidence>
<dbReference type="EMBL" id="UINC01028353">
    <property type="protein sequence ID" value="SVB09191.1"/>
    <property type="molecule type" value="Genomic_DNA"/>
</dbReference>
<dbReference type="Pfam" id="PF00582">
    <property type="entry name" value="Usp"/>
    <property type="match status" value="1"/>
</dbReference>
<sequence>MASTLSIQTTSLSKDSMYKTIVLPLYHRIHTAAEVGAAHLVARSYNSYIEGFFVPHLMQTVVGVGIVAHGAVAIEDDGEAEQLASEARQCWFNLLDDQGIPVGTLGDTSIGVRGHWVKSDQYSERIIGEYARLFDLAIVRRNLDDKGSFWQATAEAVLFESGRPLLLVDNAIPSTLGQNIVIAWNGSTEAGRSITASAPLLEAAEQVTVLSVTDGMVSGPSGADISDHLRVRGIAAHEQTIDRNGGSIGQAILSFAERINADLLIKSAFTHSRLRQLVFGGATREIMQNSTLPVLMCH</sequence>